<evidence type="ECO:0000313" key="1">
    <source>
        <dbReference type="EMBL" id="OGY29363.1"/>
    </source>
</evidence>
<organism evidence="1 2">
    <name type="scientific">Candidatus Woykebacteria bacterium RIFCSPHIGHO2_12_FULL_45_10</name>
    <dbReference type="NCBI Taxonomy" id="1802603"/>
    <lineage>
        <taxon>Bacteria</taxon>
        <taxon>Candidatus Woykeibacteriota</taxon>
    </lineage>
</organism>
<name>A0A1G1WNV1_9BACT</name>
<dbReference type="InterPro" id="IPR012675">
    <property type="entry name" value="Beta-grasp_dom_sf"/>
</dbReference>
<dbReference type="InterPro" id="IPR052045">
    <property type="entry name" value="Sulfur_Carrier/Prot_Modifier"/>
</dbReference>
<reference evidence="1 2" key="1">
    <citation type="journal article" date="2016" name="Nat. Commun.">
        <title>Thousands of microbial genomes shed light on interconnected biogeochemical processes in an aquifer system.</title>
        <authorList>
            <person name="Anantharaman K."/>
            <person name="Brown C.T."/>
            <person name="Hug L.A."/>
            <person name="Sharon I."/>
            <person name="Castelle C.J."/>
            <person name="Probst A.J."/>
            <person name="Thomas B.C."/>
            <person name="Singh A."/>
            <person name="Wilkins M.J."/>
            <person name="Karaoz U."/>
            <person name="Brodie E.L."/>
            <person name="Williams K.H."/>
            <person name="Hubbard S.S."/>
            <person name="Banfield J.F."/>
        </authorList>
    </citation>
    <scope>NUCLEOTIDE SEQUENCE [LARGE SCALE GENOMIC DNA]</scope>
</reference>
<dbReference type="InterPro" id="IPR003749">
    <property type="entry name" value="ThiS/MoaD-like"/>
</dbReference>
<comment type="caution">
    <text evidence="1">The sequence shown here is derived from an EMBL/GenBank/DDBJ whole genome shotgun (WGS) entry which is preliminary data.</text>
</comment>
<sequence>MEFTIKIPAQLLSHSNNQEKVHVVVHEGATMDQLLDALETLCPGIKGRLVDEEGKQRRFVNLYVNRDDIRLGEGLATVLKEGDEITIVPGMAGG</sequence>
<dbReference type="SUPFAM" id="SSF54285">
    <property type="entry name" value="MoaD/ThiS"/>
    <property type="match status" value="1"/>
</dbReference>
<dbReference type="STRING" id="1802603.A3F35_00305"/>
<dbReference type="EMBL" id="MHCZ01000035">
    <property type="protein sequence ID" value="OGY29363.1"/>
    <property type="molecule type" value="Genomic_DNA"/>
</dbReference>
<protein>
    <submittedName>
        <fullName evidence="1">Molybdopterin synthase sulfur carrier subunit</fullName>
    </submittedName>
</protein>
<dbReference type="Pfam" id="PF02597">
    <property type="entry name" value="ThiS"/>
    <property type="match status" value="1"/>
</dbReference>
<gene>
    <name evidence="1" type="ORF">A3F35_00305</name>
</gene>
<dbReference type="AlphaFoldDB" id="A0A1G1WNV1"/>
<dbReference type="PANTHER" id="PTHR38031:SF1">
    <property type="entry name" value="SULFUR CARRIER PROTEIN CYSO"/>
    <property type="match status" value="1"/>
</dbReference>
<dbReference type="Proteomes" id="UP000178068">
    <property type="component" value="Unassembled WGS sequence"/>
</dbReference>
<dbReference type="InterPro" id="IPR016155">
    <property type="entry name" value="Mopterin_synth/thiamin_S_b"/>
</dbReference>
<evidence type="ECO:0000313" key="2">
    <source>
        <dbReference type="Proteomes" id="UP000178068"/>
    </source>
</evidence>
<dbReference type="Gene3D" id="3.10.20.30">
    <property type="match status" value="1"/>
</dbReference>
<dbReference type="PANTHER" id="PTHR38031">
    <property type="entry name" value="SULFUR CARRIER PROTEIN SLR0821-RELATED"/>
    <property type="match status" value="1"/>
</dbReference>
<proteinExistence type="predicted"/>
<accession>A0A1G1WNV1</accession>